<dbReference type="OrthoDB" id="6691177at2"/>
<evidence type="ECO:0000313" key="1">
    <source>
        <dbReference type="EMBL" id="AMJ39778.1"/>
    </source>
</evidence>
<keyword evidence="3" id="KW-1185">Reference proteome</keyword>
<dbReference type="Proteomes" id="UP000184204">
    <property type="component" value="Unassembled WGS sequence"/>
</dbReference>
<evidence type="ECO:0000313" key="4">
    <source>
        <dbReference type="Proteomes" id="UP000184204"/>
    </source>
</evidence>
<dbReference type="RefSeq" id="WP_066046746.1">
    <property type="nucleotide sequence ID" value="NZ_CP014223.1"/>
</dbReference>
<accession>A0A110A6K0</accession>
<reference evidence="1 3" key="1">
    <citation type="journal article" date="2016" name="Genome Announc.">
        <title>Complete Genome Sequence of the Amino Acid-Fermenting Clostridium propionicum X2 (DSM 1682).</title>
        <authorList>
            <person name="Poehlein A."/>
            <person name="Schlien K."/>
            <person name="Chowdhury N.P."/>
            <person name="Gottschalk G."/>
            <person name="Buckel W."/>
            <person name="Daniel R."/>
        </authorList>
    </citation>
    <scope>NUCLEOTIDE SEQUENCE [LARGE SCALE GENOMIC DNA]</scope>
    <source>
        <strain evidence="1 3">X2</strain>
    </source>
</reference>
<gene>
    <name evidence="1" type="ORF">CPRO_01540</name>
    <name evidence="2" type="ORF">SAMN02745151_00200</name>
</gene>
<sequence length="300" mass="35021">MKNFVSQEILKCSNRAHRYFDFVDVDLARDNKLFIDPCLIACSKSNWAKDVAKTIDSFFKEFYMAYRNGDSEMKLRILGHAGEENATRLGYGRGDNGRGNTAEGLLKDFKPLEHLVISIRTIEEPQDLPVFIPGFAEDGLSDLLTNVIHKELNDFTLDQLSKYGISPNSKSSFFTWDINLNNWREITTDCFKFKGDKVLLVPKDIVRKNYLFSTSQFFKRIILEEHKHEFKDSQGKSISKRDIEKMLKTDDEHWMYEKVIEHSKRSPLSLAEYHKSLPVYYFESGNEMSDTELDEFIYKR</sequence>
<proteinExistence type="predicted"/>
<protein>
    <submittedName>
        <fullName evidence="2">Uncharacterized protein</fullName>
    </submittedName>
</protein>
<dbReference type="EMBL" id="FQUA01000001">
    <property type="protein sequence ID" value="SHE28698.1"/>
    <property type="molecule type" value="Genomic_DNA"/>
</dbReference>
<reference evidence="2" key="4">
    <citation type="submission" date="2016-11" db="EMBL/GenBank/DDBJ databases">
        <authorList>
            <person name="Varghese N."/>
            <person name="Submissions S."/>
        </authorList>
    </citation>
    <scope>NUCLEOTIDE SEQUENCE</scope>
    <source>
        <strain evidence="2">DSM 1682</strain>
    </source>
</reference>
<reference evidence="4" key="3">
    <citation type="submission" date="2016-11" db="EMBL/GenBank/DDBJ databases">
        <authorList>
            <person name="Jaros S."/>
            <person name="Januszkiewicz K."/>
            <person name="Wedrychowicz H."/>
        </authorList>
    </citation>
    <scope>NUCLEOTIDE SEQUENCE [LARGE SCALE GENOMIC DNA]</scope>
    <source>
        <strain evidence="4">DSM 1682</strain>
    </source>
</reference>
<evidence type="ECO:0000313" key="2">
    <source>
        <dbReference type="EMBL" id="SHE28698.1"/>
    </source>
</evidence>
<organism evidence="2 4">
    <name type="scientific">Anaerotignum propionicum DSM 1682</name>
    <dbReference type="NCBI Taxonomy" id="991789"/>
    <lineage>
        <taxon>Bacteria</taxon>
        <taxon>Bacillati</taxon>
        <taxon>Bacillota</taxon>
        <taxon>Clostridia</taxon>
        <taxon>Lachnospirales</taxon>
        <taxon>Anaerotignaceae</taxon>
        <taxon>Anaerotignum</taxon>
    </lineage>
</organism>
<evidence type="ECO:0000313" key="3">
    <source>
        <dbReference type="Proteomes" id="UP000068026"/>
    </source>
</evidence>
<dbReference type="EMBL" id="CP014223">
    <property type="protein sequence ID" value="AMJ39778.1"/>
    <property type="molecule type" value="Genomic_DNA"/>
</dbReference>
<reference evidence="3" key="2">
    <citation type="submission" date="2016-01" db="EMBL/GenBank/DDBJ databases">
        <authorList>
            <person name="Poehlein A."/>
            <person name="Schlien K."/>
            <person name="Gottschalk G."/>
            <person name="Buckel W."/>
            <person name="Daniel R."/>
        </authorList>
    </citation>
    <scope>NUCLEOTIDE SEQUENCE [LARGE SCALE GENOMIC DNA]</scope>
    <source>
        <strain evidence="3">X2</strain>
    </source>
</reference>
<dbReference type="Proteomes" id="UP000068026">
    <property type="component" value="Chromosome"/>
</dbReference>
<name>A0A110A6K0_ANAPI</name>
<dbReference type="AlphaFoldDB" id="A0A110A6K0"/>
<dbReference type="KEGG" id="cpro:CPRO_01540"/>